<protein>
    <recommendedName>
        <fullName evidence="3">Methyltransferase type 11 domain-containing protein</fullName>
    </recommendedName>
</protein>
<proteinExistence type="predicted"/>
<name>A0A4U0WSL6_9PEZI</name>
<evidence type="ECO:0000313" key="2">
    <source>
        <dbReference type="Proteomes" id="UP000308768"/>
    </source>
</evidence>
<dbReference type="EMBL" id="NAJN01001010">
    <property type="protein sequence ID" value="TKA66504.1"/>
    <property type="molecule type" value="Genomic_DNA"/>
</dbReference>
<gene>
    <name evidence="1" type="ORF">B0A49_09376</name>
</gene>
<comment type="caution">
    <text evidence="1">The sequence shown here is derived from an EMBL/GenBank/DDBJ whole genome shotgun (WGS) entry which is preliminary data.</text>
</comment>
<evidence type="ECO:0008006" key="3">
    <source>
        <dbReference type="Google" id="ProtNLM"/>
    </source>
</evidence>
<keyword evidence="2" id="KW-1185">Reference proteome</keyword>
<dbReference type="Proteomes" id="UP000308768">
    <property type="component" value="Unassembled WGS sequence"/>
</dbReference>
<dbReference type="AlphaFoldDB" id="A0A4U0WSL6"/>
<evidence type="ECO:0000313" key="1">
    <source>
        <dbReference type="EMBL" id="TKA66504.1"/>
    </source>
</evidence>
<sequence>MDLSTLSEAPQHYPDCCLGLSRKLIETLLMRLPRRPALVLSIGSGSGLLEATIQKANSSDTTIDGVEVSRGINGHLPEEQMHYVGGTWDLGPEAATASAWMFVYPREPKLLVRYLDHFGEGAVKMVIWLGPRADWPAFETVLRNAKFGTMDVVEDCGLTPYETLAVIKKSDS</sequence>
<accession>A0A4U0WSL6</accession>
<dbReference type="OrthoDB" id="2151982at2759"/>
<reference evidence="1 2" key="1">
    <citation type="submission" date="2017-03" db="EMBL/GenBank/DDBJ databases">
        <title>Genomes of endolithic fungi from Antarctica.</title>
        <authorList>
            <person name="Coleine C."/>
            <person name="Masonjones S."/>
            <person name="Stajich J.E."/>
        </authorList>
    </citation>
    <scope>NUCLEOTIDE SEQUENCE [LARGE SCALE GENOMIC DNA]</scope>
    <source>
        <strain evidence="1 2">CCFEE 5187</strain>
    </source>
</reference>
<organism evidence="1 2">
    <name type="scientific">Cryomyces minteri</name>
    <dbReference type="NCBI Taxonomy" id="331657"/>
    <lineage>
        <taxon>Eukaryota</taxon>
        <taxon>Fungi</taxon>
        <taxon>Dikarya</taxon>
        <taxon>Ascomycota</taxon>
        <taxon>Pezizomycotina</taxon>
        <taxon>Dothideomycetes</taxon>
        <taxon>Dothideomycetes incertae sedis</taxon>
        <taxon>Cryomyces</taxon>
    </lineage>
</organism>